<dbReference type="AlphaFoldDB" id="A0A4Y2AAZ0"/>
<comment type="caution">
    <text evidence="1">The sequence shown here is derived from an EMBL/GenBank/DDBJ whole genome shotgun (WGS) entry which is preliminary data.</text>
</comment>
<gene>
    <name evidence="1" type="ORF">AVEN_12701_1</name>
</gene>
<proteinExistence type="predicted"/>
<dbReference type="EMBL" id="BGPR01000011">
    <property type="protein sequence ID" value="GBL77051.1"/>
    <property type="molecule type" value="Genomic_DNA"/>
</dbReference>
<keyword evidence="2" id="KW-1185">Reference proteome</keyword>
<reference evidence="1 2" key="1">
    <citation type="journal article" date="2019" name="Sci. Rep.">
        <title>Orb-weaving spider Araneus ventricosus genome elucidates the spidroin gene catalogue.</title>
        <authorList>
            <person name="Kono N."/>
            <person name="Nakamura H."/>
            <person name="Ohtoshi R."/>
            <person name="Moran D.A.P."/>
            <person name="Shinohara A."/>
            <person name="Yoshida Y."/>
            <person name="Fujiwara M."/>
            <person name="Mori M."/>
            <person name="Tomita M."/>
            <person name="Arakawa K."/>
        </authorList>
    </citation>
    <scope>NUCLEOTIDE SEQUENCE [LARGE SCALE GENOMIC DNA]</scope>
</reference>
<sequence length="136" mass="15659">MAKSFTRVVQIVPQRLDDMKQCHPGKFDRLFGYMKVHVSLQMVFKQLNISVSSQCQAFRSFQLKQNIILTFSLELYWILGDESPGSYKSQNLQNFKFKFNGWFSLTRGSRPFLARTPHTITKPPPAAKCIVDNLGP</sequence>
<accession>A0A4Y2AAZ0</accession>
<evidence type="ECO:0000313" key="1">
    <source>
        <dbReference type="EMBL" id="GBL77051.1"/>
    </source>
</evidence>
<evidence type="ECO:0000313" key="2">
    <source>
        <dbReference type="Proteomes" id="UP000499080"/>
    </source>
</evidence>
<dbReference type="Proteomes" id="UP000499080">
    <property type="component" value="Unassembled WGS sequence"/>
</dbReference>
<organism evidence="1 2">
    <name type="scientific">Araneus ventricosus</name>
    <name type="common">Orbweaver spider</name>
    <name type="synonym">Epeira ventricosa</name>
    <dbReference type="NCBI Taxonomy" id="182803"/>
    <lineage>
        <taxon>Eukaryota</taxon>
        <taxon>Metazoa</taxon>
        <taxon>Ecdysozoa</taxon>
        <taxon>Arthropoda</taxon>
        <taxon>Chelicerata</taxon>
        <taxon>Arachnida</taxon>
        <taxon>Araneae</taxon>
        <taxon>Araneomorphae</taxon>
        <taxon>Entelegynae</taxon>
        <taxon>Araneoidea</taxon>
        <taxon>Araneidae</taxon>
        <taxon>Araneus</taxon>
    </lineage>
</organism>
<name>A0A4Y2AAZ0_ARAVE</name>
<protein>
    <submittedName>
        <fullName evidence="1">Uncharacterized protein</fullName>
    </submittedName>
</protein>